<dbReference type="AlphaFoldDB" id="A0A5D5AIZ1"/>
<keyword evidence="1" id="KW-0805">Transcription regulation</keyword>
<reference evidence="5 6" key="1">
    <citation type="submission" date="2019-08" db="EMBL/GenBank/DDBJ databases">
        <title>Archaea genome.</title>
        <authorList>
            <person name="Kajale S."/>
            <person name="Shouche Y."/>
            <person name="Deshpande N."/>
            <person name="Sharma A."/>
        </authorList>
    </citation>
    <scope>NUCLEOTIDE SEQUENCE [LARGE SCALE GENOMIC DNA]</scope>
    <source>
        <strain evidence="5 6">ESP3B_9</strain>
    </source>
</reference>
<evidence type="ECO:0000256" key="3">
    <source>
        <dbReference type="ARBA" id="ARBA00023163"/>
    </source>
</evidence>
<dbReference type="Gene3D" id="1.10.10.10">
    <property type="entry name" value="Winged helix-like DNA-binding domain superfamily/Winged helix DNA-binding domain"/>
    <property type="match status" value="1"/>
</dbReference>
<dbReference type="GO" id="GO:0003677">
    <property type="term" value="F:DNA binding"/>
    <property type="evidence" value="ECO:0007669"/>
    <property type="project" value="UniProtKB-KW"/>
</dbReference>
<dbReference type="PROSITE" id="PS51118">
    <property type="entry name" value="HTH_HXLR"/>
    <property type="match status" value="1"/>
</dbReference>
<evidence type="ECO:0000256" key="2">
    <source>
        <dbReference type="ARBA" id="ARBA00023125"/>
    </source>
</evidence>
<dbReference type="Pfam" id="PF01638">
    <property type="entry name" value="HxlR"/>
    <property type="match status" value="1"/>
</dbReference>
<dbReference type="SUPFAM" id="SSF46785">
    <property type="entry name" value="Winged helix' DNA-binding domain"/>
    <property type="match status" value="1"/>
</dbReference>
<keyword evidence="2" id="KW-0238">DNA-binding</keyword>
<dbReference type="InterPro" id="IPR002577">
    <property type="entry name" value="HTH_HxlR"/>
</dbReference>
<sequence>MSHPRATLSTQLEELVEAGYLAREQYAEIPPRAEYDLTPTGEELCRRLEALLEWAEREQSANTVRSNQET</sequence>
<organism evidence="5 6">
    <name type="scientific">Natrialba swarupiae</name>
    <dbReference type="NCBI Taxonomy" id="2448032"/>
    <lineage>
        <taxon>Archaea</taxon>
        <taxon>Methanobacteriati</taxon>
        <taxon>Methanobacteriota</taxon>
        <taxon>Stenosarchaea group</taxon>
        <taxon>Halobacteria</taxon>
        <taxon>Halobacteriales</taxon>
        <taxon>Natrialbaceae</taxon>
        <taxon>Natrialba</taxon>
    </lineage>
</organism>
<dbReference type="PANTHER" id="PTHR33204">
    <property type="entry name" value="TRANSCRIPTIONAL REGULATOR, MARR FAMILY"/>
    <property type="match status" value="1"/>
</dbReference>
<evidence type="ECO:0000259" key="4">
    <source>
        <dbReference type="PROSITE" id="PS51118"/>
    </source>
</evidence>
<feature type="domain" description="HTH hxlR-type" evidence="4">
    <location>
        <begin position="1"/>
        <end position="63"/>
    </location>
</feature>
<proteinExistence type="predicted"/>
<comment type="caution">
    <text evidence="5">The sequence shown here is derived from an EMBL/GenBank/DDBJ whole genome shotgun (WGS) entry which is preliminary data.</text>
</comment>
<dbReference type="RefSeq" id="WP_149081619.1">
    <property type="nucleotide sequence ID" value="NZ_VTAW01000013.1"/>
</dbReference>
<evidence type="ECO:0000256" key="1">
    <source>
        <dbReference type="ARBA" id="ARBA00023015"/>
    </source>
</evidence>
<evidence type="ECO:0000313" key="6">
    <source>
        <dbReference type="Proteomes" id="UP000324104"/>
    </source>
</evidence>
<protein>
    <submittedName>
        <fullName evidence="5">Helix-turn-helix transcriptional regulator</fullName>
    </submittedName>
</protein>
<dbReference type="InterPro" id="IPR036390">
    <property type="entry name" value="WH_DNA-bd_sf"/>
</dbReference>
<name>A0A5D5AIZ1_9EURY</name>
<dbReference type="Proteomes" id="UP000324104">
    <property type="component" value="Unassembled WGS sequence"/>
</dbReference>
<keyword evidence="6" id="KW-1185">Reference proteome</keyword>
<evidence type="ECO:0000313" key="5">
    <source>
        <dbReference type="EMBL" id="TYT61828.1"/>
    </source>
</evidence>
<gene>
    <name evidence="5" type="ORF">FYC77_11320</name>
</gene>
<dbReference type="InterPro" id="IPR036388">
    <property type="entry name" value="WH-like_DNA-bd_sf"/>
</dbReference>
<keyword evidence="3" id="KW-0804">Transcription</keyword>
<dbReference type="EMBL" id="VTAW01000013">
    <property type="protein sequence ID" value="TYT61828.1"/>
    <property type="molecule type" value="Genomic_DNA"/>
</dbReference>
<accession>A0A5D5AIZ1</accession>